<dbReference type="PANTHER" id="PTHR11224:SF10">
    <property type="entry name" value="IP09428P-RELATED"/>
    <property type="match status" value="1"/>
</dbReference>
<evidence type="ECO:0000256" key="6">
    <source>
        <dbReference type="ARBA" id="ARBA00022833"/>
    </source>
</evidence>
<accession>A0A814PYY5</accession>
<dbReference type="OrthoDB" id="250836at2759"/>
<dbReference type="InterPro" id="IPR000571">
    <property type="entry name" value="Znf_CCCH"/>
</dbReference>
<evidence type="ECO:0000256" key="7">
    <source>
        <dbReference type="PROSITE-ProRule" id="PRU00723"/>
    </source>
</evidence>
<feature type="zinc finger region" description="C3H1-type" evidence="7">
    <location>
        <begin position="194"/>
        <end position="221"/>
    </location>
</feature>
<dbReference type="EC" id="2.3.2.27" evidence="2"/>
<dbReference type="GO" id="GO:0000209">
    <property type="term" value="P:protein polyubiquitination"/>
    <property type="evidence" value="ECO:0007669"/>
    <property type="project" value="InterPro"/>
</dbReference>
<dbReference type="PROSITE" id="PS50089">
    <property type="entry name" value="ZF_RING_2"/>
    <property type="match status" value="1"/>
</dbReference>
<dbReference type="Proteomes" id="UP000663852">
    <property type="component" value="Unassembled WGS sequence"/>
</dbReference>
<reference evidence="11" key="1">
    <citation type="submission" date="2021-02" db="EMBL/GenBank/DDBJ databases">
        <authorList>
            <person name="Nowell W R."/>
        </authorList>
    </citation>
    <scope>NUCLEOTIDE SEQUENCE</scope>
</reference>
<keyword evidence="4 7" id="KW-0479">Metal-binding</keyword>
<dbReference type="GO" id="GO:0061630">
    <property type="term" value="F:ubiquitin protein ligase activity"/>
    <property type="evidence" value="ECO:0007669"/>
    <property type="project" value="UniProtKB-EC"/>
</dbReference>
<dbReference type="PANTHER" id="PTHR11224">
    <property type="entry name" value="MAKORIN-RELATED"/>
    <property type="match status" value="1"/>
</dbReference>
<keyword evidence="3" id="KW-0808">Transferase</keyword>
<dbReference type="Gene3D" id="3.30.40.10">
    <property type="entry name" value="Zinc/RING finger domain, C3HC4 (zinc finger)"/>
    <property type="match status" value="1"/>
</dbReference>
<dbReference type="AlphaFoldDB" id="A0A814PYY5"/>
<gene>
    <name evidence="11" type="ORF">EDS130_LOCUS20589</name>
</gene>
<dbReference type="InterPro" id="IPR013083">
    <property type="entry name" value="Znf_RING/FYVE/PHD"/>
</dbReference>
<feature type="region of interest" description="Disordered" evidence="8">
    <location>
        <begin position="225"/>
        <end position="285"/>
    </location>
</feature>
<feature type="domain" description="C3H1-type" evidence="10">
    <location>
        <begin position="194"/>
        <end position="221"/>
    </location>
</feature>
<dbReference type="InterPro" id="IPR036855">
    <property type="entry name" value="Znf_CCCH_sf"/>
</dbReference>
<feature type="region of interest" description="Disordered" evidence="8">
    <location>
        <begin position="1"/>
        <end position="110"/>
    </location>
</feature>
<evidence type="ECO:0000313" key="12">
    <source>
        <dbReference type="Proteomes" id="UP000663852"/>
    </source>
</evidence>
<keyword evidence="5 7" id="KW-0863">Zinc-finger</keyword>
<feature type="compositionally biased region" description="Basic and acidic residues" evidence="8">
    <location>
        <begin position="232"/>
        <end position="255"/>
    </location>
</feature>
<comment type="caution">
    <text evidence="11">The sequence shown here is derived from an EMBL/GenBank/DDBJ whole genome shotgun (WGS) entry which is preliminary data.</text>
</comment>
<evidence type="ECO:0000256" key="4">
    <source>
        <dbReference type="ARBA" id="ARBA00022723"/>
    </source>
</evidence>
<dbReference type="InterPro" id="IPR045072">
    <property type="entry name" value="MKRN-like"/>
</dbReference>
<dbReference type="SUPFAM" id="SSF57850">
    <property type="entry name" value="RING/U-box"/>
    <property type="match status" value="1"/>
</dbReference>
<name>A0A814PYY5_ADIRI</name>
<organism evidence="11 12">
    <name type="scientific">Adineta ricciae</name>
    <name type="common">Rotifer</name>
    <dbReference type="NCBI Taxonomy" id="249248"/>
    <lineage>
        <taxon>Eukaryota</taxon>
        <taxon>Metazoa</taxon>
        <taxon>Spiralia</taxon>
        <taxon>Gnathifera</taxon>
        <taxon>Rotifera</taxon>
        <taxon>Eurotatoria</taxon>
        <taxon>Bdelloidea</taxon>
        <taxon>Adinetida</taxon>
        <taxon>Adinetidae</taxon>
        <taxon>Adineta</taxon>
    </lineage>
</organism>
<dbReference type="InterPro" id="IPR001841">
    <property type="entry name" value="Znf_RING"/>
</dbReference>
<evidence type="ECO:0000259" key="9">
    <source>
        <dbReference type="PROSITE" id="PS50089"/>
    </source>
</evidence>
<evidence type="ECO:0000313" key="11">
    <source>
        <dbReference type="EMBL" id="CAF1112404.1"/>
    </source>
</evidence>
<evidence type="ECO:0000259" key="10">
    <source>
        <dbReference type="PROSITE" id="PS50103"/>
    </source>
</evidence>
<evidence type="ECO:0000256" key="8">
    <source>
        <dbReference type="SAM" id="MobiDB-lite"/>
    </source>
</evidence>
<dbReference type="SUPFAM" id="SSF90229">
    <property type="entry name" value="CCCH zinc finger"/>
    <property type="match status" value="1"/>
</dbReference>
<dbReference type="Pfam" id="PF13639">
    <property type="entry name" value="zf-RING_2"/>
    <property type="match status" value="1"/>
</dbReference>
<dbReference type="InterPro" id="IPR017907">
    <property type="entry name" value="Znf_RING_CS"/>
</dbReference>
<dbReference type="EMBL" id="CAJNOJ010000101">
    <property type="protein sequence ID" value="CAF1112404.1"/>
    <property type="molecule type" value="Genomic_DNA"/>
</dbReference>
<sequence length="285" mass="32890">MSSERSISPEPLPRSHSHSSVILIGDKDSNGRAARQSSSATQKRRRDSSHRTPSPPSPRSPVSRSRSRSSVGGSRSPVVRKESHRRSPASPPPSSSSSKRRRHKDGGSNSGRHICGICSADVDEAKRLYGVLDNCDHIFCYECIVSWKRSRYNNAESESCPVCKVRSAFITPSKHWYDNKDDKARIIKKHKNHLKSLPCRYYLRHGFCRYSDRCFYDHYEAAKQYKQQNPQSRDRDRERDRDRDRDRERDRDRHHNGSGRSHHHSPSPPPASSRHTSSRYRDRAY</sequence>
<evidence type="ECO:0000256" key="2">
    <source>
        <dbReference type="ARBA" id="ARBA00012483"/>
    </source>
</evidence>
<comment type="catalytic activity">
    <reaction evidence="1">
        <text>S-ubiquitinyl-[E2 ubiquitin-conjugating enzyme]-L-cysteine + [acceptor protein]-L-lysine = [E2 ubiquitin-conjugating enzyme]-L-cysteine + N(6)-ubiquitinyl-[acceptor protein]-L-lysine.</text>
        <dbReference type="EC" id="2.3.2.27"/>
    </reaction>
</comment>
<protein>
    <recommendedName>
        <fullName evidence="2">RING-type E3 ubiquitin transferase</fullName>
        <ecNumber evidence="2">2.3.2.27</ecNumber>
    </recommendedName>
</protein>
<dbReference type="PROSITE" id="PS00518">
    <property type="entry name" value="ZF_RING_1"/>
    <property type="match status" value="1"/>
</dbReference>
<evidence type="ECO:0000256" key="1">
    <source>
        <dbReference type="ARBA" id="ARBA00000900"/>
    </source>
</evidence>
<dbReference type="GO" id="GO:0008270">
    <property type="term" value="F:zinc ion binding"/>
    <property type="evidence" value="ECO:0007669"/>
    <property type="project" value="UniProtKB-KW"/>
</dbReference>
<evidence type="ECO:0000256" key="3">
    <source>
        <dbReference type="ARBA" id="ARBA00022679"/>
    </source>
</evidence>
<feature type="compositionally biased region" description="Low complexity" evidence="8">
    <location>
        <begin position="60"/>
        <end position="77"/>
    </location>
</feature>
<feature type="domain" description="RING-type" evidence="9">
    <location>
        <begin position="115"/>
        <end position="164"/>
    </location>
</feature>
<feature type="compositionally biased region" description="Basic residues" evidence="8">
    <location>
        <begin position="256"/>
        <end position="265"/>
    </location>
</feature>
<dbReference type="SMART" id="SM00184">
    <property type="entry name" value="RING"/>
    <property type="match status" value="1"/>
</dbReference>
<proteinExistence type="predicted"/>
<dbReference type="PROSITE" id="PS50103">
    <property type="entry name" value="ZF_C3H1"/>
    <property type="match status" value="1"/>
</dbReference>
<dbReference type="Pfam" id="PF00642">
    <property type="entry name" value="zf-CCCH"/>
    <property type="match status" value="1"/>
</dbReference>
<evidence type="ECO:0000256" key="5">
    <source>
        <dbReference type="ARBA" id="ARBA00022771"/>
    </source>
</evidence>
<keyword evidence="6 7" id="KW-0862">Zinc</keyword>